<comment type="caution">
    <text evidence="1">The sequence shown here is derived from an EMBL/GenBank/DDBJ whole genome shotgun (WGS) entry which is preliminary data.</text>
</comment>
<proteinExistence type="predicted"/>
<name>A0A0F9APL9_9ZZZZ</name>
<gene>
    <name evidence="1" type="ORF">LCGC14_2546690</name>
</gene>
<sequence length="238" mass="28117">SVKEFYTKEEFLPESVYLTEKLKELKIKVINSAHGLGIYGTIINYDVFNVFTKIQKDHYKRSSDTKFKLFKPINSLNQESISKKEIAIFFIHQNVLSTPSRKSSVTKGIYEEIIDYIEKIALDLKVLVFAKYHPGSTEKDKLLSNKINIIDEIEDLPNEYKYIAITLHSSYVLELLGSMPFLVVNPYNHINMKELFPEDNAFYANTYRDFKEKIQKFLEDREMYYKYWNKLISLIFKI</sequence>
<organism evidence="1">
    <name type="scientific">marine sediment metagenome</name>
    <dbReference type="NCBI Taxonomy" id="412755"/>
    <lineage>
        <taxon>unclassified sequences</taxon>
        <taxon>metagenomes</taxon>
        <taxon>ecological metagenomes</taxon>
    </lineage>
</organism>
<dbReference type="EMBL" id="LAZR01041692">
    <property type="protein sequence ID" value="KKL11350.1"/>
    <property type="molecule type" value="Genomic_DNA"/>
</dbReference>
<feature type="non-terminal residue" evidence="1">
    <location>
        <position position="1"/>
    </location>
</feature>
<reference evidence="1" key="1">
    <citation type="journal article" date="2015" name="Nature">
        <title>Complex archaea that bridge the gap between prokaryotes and eukaryotes.</title>
        <authorList>
            <person name="Spang A."/>
            <person name="Saw J.H."/>
            <person name="Jorgensen S.L."/>
            <person name="Zaremba-Niedzwiedzka K."/>
            <person name="Martijn J."/>
            <person name="Lind A.E."/>
            <person name="van Eijk R."/>
            <person name="Schleper C."/>
            <person name="Guy L."/>
            <person name="Ettema T.J."/>
        </authorList>
    </citation>
    <scope>NUCLEOTIDE SEQUENCE</scope>
</reference>
<accession>A0A0F9APL9</accession>
<protein>
    <submittedName>
        <fullName evidence="1">Uncharacterized protein</fullName>
    </submittedName>
</protein>
<evidence type="ECO:0000313" key="1">
    <source>
        <dbReference type="EMBL" id="KKL11350.1"/>
    </source>
</evidence>
<dbReference type="AlphaFoldDB" id="A0A0F9APL9"/>